<comment type="caution">
    <text evidence="2">The sequence shown here is derived from an EMBL/GenBank/DDBJ whole genome shotgun (WGS) entry which is preliminary data.</text>
</comment>
<dbReference type="InterPro" id="IPR005184">
    <property type="entry name" value="DUF306_Meta_HslJ"/>
</dbReference>
<dbReference type="PANTHER" id="PTHR35535:SF2">
    <property type="entry name" value="DUF306 DOMAIN-CONTAINING PROTEIN"/>
    <property type="match status" value="1"/>
</dbReference>
<proteinExistence type="predicted"/>
<dbReference type="Pfam" id="PF03724">
    <property type="entry name" value="META"/>
    <property type="match status" value="1"/>
</dbReference>
<organism evidence="2 3">
    <name type="scientific">Brumimicrobium salinarum</name>
    <dbReference type="NCBI Taxonomy" id="2058658"/>
    <lineage>
        <taxon>Bacteria</taxon>
        <taxon>Pseudomonadati</taxon>
        <taxon>Bacteroidota</taxon>
        <taxon>Flavobacteriia</taxon>
        <taxon>Flavobacteriales</taxon>
        <taxon>Crocinitomicaceae</taxon>
        <taxon>Brumimicrobium</taxon>
    </lineage>
</organism>
<dbReference type="EMBL" id="PJNI01000015">
    <property type="protein sequence ID" value="PKR79988.1"/>
    <property type="molecule type" value="Genomic_DNA"/>
</dbReference>
<gene>
    <name evidence="2" type="ORF">CW751_12240</name>
</gene>
<dbReference type="Gene3D" id="2.40.128.270">
    <property type="match status" value="1"/>
</dbReference>
<dbReference type="Proteomes" id="UP000236654">
    <property type="component" value="Unassembled WGS sequence"/>
</dbReference>
<dbReference type="OrthoDB" id="880459at2"/>
<evidence type="ECO:0000313" key="3">
    <source>
        <dbReference type="Proteomes" id="UP000236654"/>
    </source>
</evidence>
<dbReference type="InterPro" id="IPR038670">
    <property type="entry name" value="HslJ-like_sf"/>
</dbReference>
<reference evidence="2 3" key="1">
    <citation type="submission" date="2017-12" db="EMBL/GenBank/DDBJ databases">
        <title>The draft genome sequence of Brumimicrobium saltpan LHR20.</title>
        <authorList>
            <person name="Do Z.-J."/>
            <person name="Luo H.-R."/>
        </authorList>
    </citation>
    <scope>NUCLEOTIDE SEQUENCE [LARGE SCALE GENOMIC DNA]</scope>
    <source>
        <strain evidence="2 3">LHR20</strain>
    </source>
</reference>
<evidence type="ECO:0000259" key="1">
    <source>
        <dbReference type="Pfam" id="PF03724"/>
    </source>
</evidence>
<protein>
    <recommendedName>
        <fullName evidence="1">DUF306 domain-containing protein</fullName>
    </recommendedName>
</protein>
<name>A0A2I0R080_9FLAO</name>
<dbReference type="InterPro" id="IPR053147">
    <property type="entry name" value="Hsp_HslJ-like"/>
</dbReference>
<keyword evidence="3" id="KW-1185">Reference proteome</keyword>
<dbReference type="AlphaFoldDB" id="A0A2I0R080"/>
<dbReference type="PANTHER" id="PTHR35535">
    <property type="entry name" value="HEAT SHOCK PROTEIN HSLJ"/>
    <property type="match status" value="1"/>
</dbReference>
<accession>A0A2I0R080</accession>
<feature type="domain" description="DUF306" evidence="1">
    <location>
        <begin position="1"/>
        <end position="67"/>
    </location>
</feature>
<dbReference type="RefSeq" id="WP_101335313.1">
    <property type="nucleotide sequence ID" value="NZ_PJNI01000015.1"/>
</dbReference>
<sequence length="75" mass="8461">MSGFAGCNQVNGNLHFSYNRIKISELVSTRMYCGDASDIENQILGLLRSEPFYRIDGLYLTLETTKGIIKLKKVD</sequence>
<evidence type="ECO:0000313" key="2">
    <source>
        <dbReference type="EMBL" id="PKR79988.1"/>
    </source>
</evidence>